<feature type="transmembrane region" description="Helical" evidence="1">
    <location>
        <begin position="189"/>
        <end position="209"/>
    </location>
</feature>
<dbReference type="PANTHER" id="PTHR13325:SF3">
    <property type="entry name" value="MEMBRANE-BOUND TRANSCRIPTION FACTOR SITE-2 PROTEASE"/>
    <property type="match status" value="1"/>
</dbReference>
<keyword evidence="1" id="KW-1133">Transmembrane helix</keyword>
<name>A0ABT1C538_9HYPH</name>
<feature type="transmembrane region" description="Helical" evidence="1">
    <location>
        <begin position="388"/>
        <end position="408"/>
    </location>
</feature>
<evidence type="ECO:0000256" key="1">
    <source>
        <dbReference type="SAM" id="Phobius"/>
    </source>
</evidence>
<dbReference type="PANTHER" id="PTHR13325">
    <property type="entry name" value="PROTEASE M50 MEMBRANE-BOUND TRANSCRIPTION FACTOR SITE 2 PROTEASE"/>
    <property type="match status" value="1"/>
</dbReference>
<gene>
    <name evidence="2" type="ORF">NGM99_07470</name>
</gene>
<dbReference type="InterPro" id="IPR041881">
    <property type="entry name" value="PqqD_sf"/>
</dbReference>
<feature type="transmembrane region" description="Helical" evidence="1">
    <location>
        <begin position="284"/>
        <end position="303"/>
    </location>
</feature>
<dbReference type="InterPro" id="IPR001193">
    <property type="entry name" value="MBTPS2"/>
</dbReference>
<sequence>MAKSLFSASWYRVAGLKLRLRGHAEIHRQRFRGQVWHVLQDHQTGRFHRLSPAANLMVSLMDGRRTLHEIWEMVGRRAGDDPPTQDEAIQLLAQLHGSDLLQGELPPDFSELSERSSKQARSNLLSRIRNPMALRLPLFDPDRFLDLTLPLVRPVFTVWGFLSWAGLALSAVVLGALHWRELTADGTDALLSTSNLLLIAAIYPLIKAIHEAGHAYATKVWGGAVHEVGVMLLILIPAPYVDATSSIAFRQRWRRVLVSGAGIMVEFALASIAMIVWVNAEPGLVRAAAFNVMLIGGVSTLFFNGNPLLRFDGYYILADLLEIPNFGTRANKYFWYVVQHYLLGIENAESPAELPGERKWLFGYAILSFIYRTVLSLTIALLVAGKLFFVGVMLALISLYGTFVSPVWKGAKYLFAAPKLEGHRKRALWTSGGLVAACLALFFVVPLPFATMAQGVVWVPDHAELRAKAAGTVSDVLAMPDTIVAAGAPLVRLEDPSTSGRVRLLEAQKRELQLRYEAVRFADRTQADMLREQIRNVDGVLASVKQRSEDLVVRAEQSGRFVLPDAANLRGRFVKQGDLVGYVMAKATPALRVIVPQDEVDLVRARTKDVAVRYASALDHVVPARIAREVPSAQVDLPSLALSVEGGGSIATRASRDGAKAVQGLFVFDLLPDAATAGTMMGSRVYVRFDHGTEPIAWRVARTLRQVFLSHFDV</sequence>
<dbReference type="InterPro" id="IPR008792">
    <property type="entry name" value="PQQD"/>
</dbReference>
<keyword evidence="1" id="KW-0472">Membrane</keyword>
<comment type="caution">
    <text evidence="2">The sequence shown here is derived from an EMBL/GenBank/DDBJ whole genome shotgun (WGS) entry which is preliminary data.</text>
</comment>
<protein>
    <submittedName>
        <fullName evidence="2">Peptidase M50</fullName>
    </submittedName>
</protein>
<feature type="transmembrane region" description="Helical" evidence="1">
    <location>
        <begin position="229"/>
        <end position="249"/>
    </location>
</feature>
<keyword evidence="3" id="KW-1185">Reference proteome</keyword>
<dbReference type="EMBL" id="JAMXQS010000003">
    <property type="protein sequence ID" value="MCO6049628.1"/>
    <property type="molecule type" value="Genomic_DNA"/>
</dbReference>
<dbReference type="Gene3D" id="1.10.10.1150">
    <property type="entry name" value="Coenzyme PQQ synthesis protein D (PqqD)"/>
    <property type="match status" value="1"/>
</dbReference>
<dbReference type="RefSeq" id="WP_252817613.1">
    <property type="nucleotide sequence ID" value="NZ_JAMXQS010000003.1"/>
</dbReference>
<dbReference type="Pfam" id="PF05402">
    <property type="entry name" value="PqqD"/>
    <property type="match status" value="1"/>
</dbReference>
<dbReference type="Proteomes" id="UP001205906">
    <property type="component" value="Unassembled WGS sequence"/>
</dbReference>
<feature type="transmembrane region" description="Helical" evidence="1">
    <location>
        <begin position="256"/>
        <end position="278"/>
    </location>
</feature>
<evidence type="ECO:0000313" key="3">
    <source>
        <dbReference type="Proteomes" id="UP001205906"/>
    </source>
</evidence>
<feature type="transmembrane region" description="Helical" evidence="1">
    <location>
        <begin position="428"/>
        <end position="449"/>
    </location>
</feature>
<proteinExistence type="predicted"/>
<keyword evidence="1" id="KW-0812">Transmembrane</keyword>
<feature type="transmembrane region" description="Helical" evidence="1">
    <location>
        <begin position="156"/>
        <end position="177"/>
    </location>
</feature>
<accession>A0ABT1C538</accession>
<feature type="transmembrane region" description="Helical" evidence="1">
    <location>
        <begin position="361"/>
        <end position="382"/>
    </location>
</feature>
<evidence type="ECO:0000313" key="2">
    <source>
        <dbReference type="EMBL" id="MCO6049628.1"/>
    </source>
</evidence>
<organism evidence="2 3">
    <name type="scientific">Mesorhizobium liriopis</name>
    <dbReference type="NCBI Taxonomy" id="2953882"/>
    <lineage>
        <taxon>Bacteria</taxon>
        <taxon>Pseudomonadati</taxon>
        <taxon>Pseudomonadota</taxon>
        <taxon>Alphaproteobacteria</taxon>
        <taxon>Hyphomicrobiales</taxon>
        <taxon>Phyllobacteriaceae</taxon>
        <taxon>Mesorhizobium</taxon>
    </lineage>
</organism>
<reference evidence="2 3" key="1">
    <citation type="submission" date="2022-06" db="EMBL/GenBank/DDBJ databases">
        <title>Mesorhizobium sp. strain RP14 Genome sequencing and assembly.</title>
        <authorList>
            <person name="Kim I."/>
        </authorList>
    </citation>
    <scope>NUCLEOTIDE SEQUENCE [LARGE SCALE GENOMIC DNA]</scope>
    <source>
        <strain evidence="3">RP14(2022)</strain>
    </source>
</reference>